<dbReference type="InterPro" id="IPR029058">
    <property type="entry name" value="AB_hydrolase_fold"/>
</dbReference>
<reference evidence="3" key="1">
    <citation type="submission" date="2020-03" db="EMBL/GenBank/DDBJ databases">
        <title>Site-based positive gene gene selection in Geosmithia morbida across the United States reveals a broad range of putative effectors and factors for local host and environmental adapation.</title>
        <authorList>
            <person name="Onufrak A."/>
            <person name="Murdoch R.W."/>
            <person name="Gazis R."/>
            <person name="Huff M."/>
            <person name="Staton M."/>
            <person name="Klingeman W."/>
            <person name="Hadziabdic D."/>
        </authorList>
    </citation>
    <scope>NUCLEOTIDE SEQUENCE</scope>
    <source>
        <strain evidence="3">1262</strain>
    </source>
</reference>
<feature type="domain" description="Phospholipase/carboxylesterase/thioesterase" evidence="2">
    <location>
        <begin position="15"/>
        <end position="166"/>
    </location>
</feature>
<dbReference type="Proteomes" id="UP000749293">
    <property type="component" value="Unassembled WGS sequence"/>
</dbReference>
<dbReference type="GO" id="GO:0005737">
    <property type="term" value="C:cytoplasm"/>
    <property type="evidence" value="ECO:0007669"/>
    <property type="project" value="TreeGrafter"/>
</dbReference>
<evidence type="ECO:0000259" key="2">
    <source>
        <dbReference type="Pfam" id="PF02230"/>
    </source>
</evidence>
<evidence type="ECO:0000313" key="3">
    <source>
        <dbReference type="EMBL" id="KAF4122113.1"/>
    </source>
</evidence>
<dbReference type="GeneID" id="55973929"/>
<proteinExistence type="inferred from homology"/>
<feature type="domain" description="Phospholipase/carboxylesterase/thioesterase" evidence="2">
    <location>
        <begin position="209"/>
        <end position="279"/>
    </location>
</feature>
<comment type="caution">
    <text evidence="3">The sequence shown here is derived from an EMBL/GenBank/DDBJ whole genome shotgun (WGS) entry which is preliminary data.</text>
</comment>
<comment type="similarity">
    <text evidence="1">Belongs to the AB hydrolase superfamily. AB hydrolase 2 family.</text>
</comment>
<gene>
    <name evidence="3" type="ORF">GMORB2_7706</name>
</gene>
<accession>A0A9P4YUV1</accession>
<dbReference type="GO" id="GO:0052689">
    <property type="term" value="F:carboxylic ester hydrolase activity"/>
    <property type="evidence" value="ECO:0007669"/>
    <property type="project" value="TreeGrafter"/>
</dbReference>
<dbReference type="PANTHER" id="PTHR10655">
    <property type="entry name" value="LYSOPHOSPHOLIPASE-RELATED"/>
    <property type="match status" value="1"/>
</dbReference>
<protein>
    <submittedName>
        <fullName evidence="3">Esterase</fullName>
    </submittedName>
</protein>
<keyword evidence="4" id="KW-1185">Reference proteome</keyword>
<dbReference type="EMBL" id="JAANYQ010000010">
    <property type="protein sequence ID" value="KAF4122113.1"/>
    <property type="molecule type" value="Genomic_DNA"/>
</dbReference>
<organism evidence="3 4">
    <name type="scientific">Geosmithia morbida</name>
    <dbReference type="NCBI Taxonomy" id="1094350"/>
    <lineage>
        <taxon>Eukaryota</taxon>
        <taxon>Fungi</taxon>
        <taxon>Dikarya</taxon>
        <taxon>Ascomycota</taxon>
        <taxon>Pezizomycotina</taxon>
        <taxon>Sordariomycetes</taxon>
        <taxon>Hypocreomycetidae</taxon>
        <taxon>Hypocreales</taxon>
        <taxon>Bionectriaceae</taxon>
        <taxon>Geosmithia</taxon>
    </lineage>
</organism>
<dbReference type="InterPro" id="IPR050565">
    <property type="entry name" value="LYPA1-2/EST-like"/>
</dbReference>
<dbReference type="Pfam" id="PF02230">
    <property type="entry name" value="Abhydrolase_2"/>
    <property type="match status" value="2"/>
</dbReference>
<dbReference type="AlphaFoldDB" id="A0A9P4YUV1"/>
<name>A0A9P4YUV1_9HYPO</name>
<sequence>MESPFPAPIVIPPKQDGPHTSTIIFLHGRGQTAALFHAPFLCDTPIPDHPAASPSLREALPTTKFVFPTAPLSRASKYRRSVIRQWYDGSGDWEPEALGGMHGSVEHVHSLVRAEVSILNGDASRVVLGGYSQGCAMALTSLLLWGGASLGGAVGLSGFIPLNACMTSILDDEGGDGSDDVVFASDSDDGNGDDPLRQAVRALREEAELPESESPLSFLRTPVFIGHGTEDCTVDVYHARMSAALLEKMGLAVRLSVYEGLGHGYSSIELGDMVSFLKQSRCV</sequence>
<dbReference type="SUPFAM" id="SSF53474">
    <property type="entry name" value="alpha/beta-Hydrolases"/>
    <property type="match status" value="1"/>
</dbReference>
<dbReference type="PANTHER" id="PTHR10655:SF64">
    <property type="entry name" value="PHOSPHOLIPASE_CARBOXYLESTERASE_THIOESTERASE DOMAIN-CONTAINING PROTEIN"/>
    <property type="match status" value="1"/>
</dbReference>
<dbReference type="InterPro" id="IPR003140">
    <property type="entry name" value="PLipase/COase/thioEstase"/>
</dbReference>
<dbReference type="OrthoDB" id="2418081at2759"/>
<dbReference type="Gene3D" id="3.40.50.1820">
    <property type="entry name" value="alpha/beta hydrolase"/>
    <property type="match status" value="1"/>
</dbReference>
<evidence type="ECO:0000256" key="1">
    <source>
        <dbReference type="ARBA" id="ARBA00006499"/>
    </source>
</evidence>
<dbReference type="GO" id="GO:0008474">
    <property type="term" value="F:palmitoyl-(protein) hydrolase activity"/>
    <property type="evidence" value="ECO:0007669"/>
    <property type="project" value="TreeGrafter"/>
</dbReference>
<dbReference type="RefSeq" id="XP_035320765.1">
    <property type="nucleotide sequence ID" value="XM_035469671.1"/>
</dbReference>
<evidence type="ECO:0000313" key="4">
    <source>
        <dbReference type="Proteomes" id="UP000749293"/>
    </source>
</evidence>